<proteinExistence type="predicted"/>
<protein>
    <submittedName>
        <fullName evidence="1">Uncharacterized protein</fullName>
    </submittedName>
</protein>
<organism evidence="1 2">
    <name type="scientific">Naegleria lovaniensis</name>
    <name type="common">Amoeba</name>
    <dbReference type="NCBI Taxonomy" id="51637"/>
    <lineage>
        <taxon>Eukaryota</taxon>
        <taxon>Discoba</taxon>
        <taxon>Heterolobosea</taxon>
        <taxon>Tetramitia</taxon>
        <taxon>Eutetramitia</taxon>
        <taxon>Vahlkampfiidae</taxon>
        <taxon>Naegleria</taxon>
    </lineage>
</organism>
<dbReference type="GeneID" id="68099276"/>
<gene>
    <name evidence="1" type="ORF">C9374_006822</name>
</gene>
<dbReference type="AlphaFoldDB" id="A0AA88KRH1"/>
<reference evidence="1 2" key="1">
    <citation type="journal article" date="2018" name="BMC Genomics">
        <title>The genome of Naegleria lovaniensis, the basis for a comparative approach to unravel pathogenicity factors of the human pathogenic amoeba N. fowleri.</title>
        <authorList>
            <person name="Liechti N."/>
            <person name="Schurch N."/>
            <person name="Bruggmann R."/>
            <person name="Wittwer M."/>
        </authorList>
    </citation>
    <scope>NUCLEOTIDE SEQUENCE [LARGE SCALE GENOMIC DNA]</scope>
    <source>
        <strain evidence="1 2">ATCC 30569</strain>
    </source>
</reference>
<dbReference type="Proteomes" id="UP000816034">
    <property type="component" value="Unassembled WGS sequence"/>
</dbReference>
<dbReference type="EMBL" id="PYSW02000002">
    <property type="protein sequence ID" value="KAG2393291.1"/>
    <property type="molecule type" value="Genomic_DNA"/>
</dbReference>
<dbReference type="RefSeq" id="XP_044555185.1">
    <property type="nucleotide sequence ID" value="XM_044696725.1"/>
</dbReference>
<accession>A0AA88KRH1</accession>
<sequence length="319" mass="36663">MSSQQHTGQIYTICQSRSISRNKKKALIIHGAEPDHFFQCACEKFAGFVRDPQVFVWPPKNLTFQPHRPDDDFAFLSGVDLVYHLDLHPQVHAECLRTQYSLIVFPLYAGCSIPLTQQQTFSKVMDLIRDLIVQKHVAVLFLRGSANSVPHRLGYICNGGEDGFVGYTTQKELELDMNELSELAMRSRVLSEFQNSKLFLDSIKQMHQINNIGTIPNTSFICGIPRAHLKNSSEWHLVIGTALMHPNEARECLLIHREYRCFFTPWYGMPTPDELSHHIVKYFCKFMVEEYFVKTGDGFQAKLKSTYQNQQVTDLIIIC</sequence>
<keyword evidence="2" id="KW-1185">Reference proteome</keyword>
<name>A0AA88KRH1_NAELO</name>
<evidence type="ECO:0000313" key="1">
    <source>
        <dbReference type="EMBL" id="KAG2393291.1"/>
    </source>
</evidence>
<evidence type="ECO:0000313" key="2">
    <source>
        <dbReference type="Proteomes" id="UP000816034"/>
    </source>
</evidence>
<comment type="caution">
    <text evidence="1">The sequence shown here is derived from an EMBL/GenBank/DDBJ whole genome shotgun (WGS) entry which is preliminary data.</text>
</comment>